<dbReference type="RefSeq" id="WP_284680423.1">
    <property type="nucleotide sequence ID" value="NZ_CP060096.1"/>
</dbReference>
<dbReference type="Proteomes" id="UP000671913">
    <property type="component" value="Chromosome"/>
</dbReference>
<accession>A0A975GAS8</accession>
<organism evidence="1 2">
    <name type="scientific">Aceticella autotrophica</name>
    <dbReference type="NCBI Taxonomy" id="2755338"/>
    <lineage>
        <taxon>Bacteria</taxon>
        <taxon>Bacillati</taxon>
        <taxon>Bacillota</taxon>
        <taxon>Clostridia</taxon>
        <taxon>Thermoanaerobacterales</taxon>
        <taxon>Thermoanaerobacteraceae</taxon>
        <taxon>Aceticella</taxon>
    </lineage>
</organism>
<dbReference type="AlphaFoldDB" id="A0A975GAS8"/>
<evidence type="ECO:0000313" key="1">
    <source>
        <dbReference type="EMBL" id="QSZ27713.1"/>
    </source>
</evidence>
<dbReference type="KEGG" id="aaut:ACETAC_02070"/>
<dbReference type="Pfam" id="PF06935">
    <property type="entry name" value="DUF1284"/>
    <property type="match status" value="1"/>
</dbReference>
<dbReference type="InterPro" id="IPR009702">
    <property type="entry name" value="DUF1284"/>
</dbReference>
<keyword evidence="2" id="KW-1185">Reference proteome</keyword>
<reference evidence="1" key="1">
    <citation type="submission" date="2020-08" db="EMBL/GenBank/DDBJ databases">
        <title>Genomic insights into the carbon and energy metabolism of the first obligate autotrophic acetogenic bacterium Aceticella autotrophica gen. nov., sp. nov.</title>
        <authorList>
            <person name="Toshchakov S.V."/>
            <person name="Elcheninov A.G."/>
            <person name="Kublanov I.V."/>
            <person name="Frolov E.N."/>
            <person name="Lebedinsky A.V."/>
        </authorList>
    </citation>
    <scope>NUCLEOTIDE SEQUENCE</scope>
    <source>
        <strain evidence="1">3443-3Ac</strain>
    </source>
</reference>
<gene>
    <name evidence="1" type="ORF">ACETAC_02070</name>
</gene>
<name>A0A975GAS8_9THEO</name>
<dbReference type="EMBL" id="CP060096">
    <property type="protein sequence ID" value="QSZ27713.1"/>
    <property type="molecule type" value="Genomic_DNA"/>
</dbReference>
<protein>
    <submittedName>
        <fullName evidence="1">DUF1284 domain-containing protein</fullName>
    </submittedName>
</protein>
<proteinExistence type="predicted"/>
<sequence length="134" mass="15557">MDIRGHHFLCMLGFRGLGYDDVFIDNMYKIIRKLKNKQHMLIKAVDNVDNICAMCPNNMDGECRIENYPGSVKERDRAVLKILGIKVGEAVRYRDVVNKIKENMTEERMTNICKDCEWFSLGYCIEGFRKLKGG</sequence>
<evidence type="ECO:0000313" key="2">
    <source>
        <dbReference type="Proteomes" id="UP000671913"/>
    </source>
</evidence>